<protein>
    <submittedName>
        <fullName evidence="1">Uncharacterized protein</fullName>
    </submittedName>
</protein>
<accession>A0A4Y2BS21</accession>
<evidence type="ECO:0000313" key="2">
    <source>
        <dbReference type="EMBL" id="GBL94877.1"/>
    </source>
</evidence>
<evidence type="ECO:0000313" key="3">
    <source>
        <dbReference type="EMBL" id="GBL99543.1"/>
    </source>
</evidence>
<dbReference type="AlphaFoldDB" id="A0A4Y2BS21"/>
<evidence type="ECO:0000313" key="5">
    <source>
        <dbReference type="Proteomes" id="UP000499080"/>
    </source>
</evidence>
<name>A0A4Y2BS21_ARAVE</name>
<sequence length="50" mass="5713">GDITEYPSVDTVMGFNKNIIFFRALQDLRIVWGTFRQAEIESRCASTTNT</sequence>
<dbReference type="EMBL" id="BGPR01162354">
    <property type="protein sequence ID" value="GBM00612.1"/>
    <property type="molecule type" value="Genomic_DNA"/>
</dbReference>
<dbReference type="EMBL" id="BGPR01160735">
    <property type="protein sequence ID" value="GBL94877.1"/>
    <property type="molecule type" value="Genomic_DNA"/>
</dbReference>
<dbReference type="EMBL" id="BGPR01160546">
    <property type="protein sequence ID" value="GBL94225.1"/>
    <property type="molecule type" value="Genomic_DNA"/>
</dbReference>
<proteinExistence type="predicted"/>
<reference evidence="1 5" key="1">
    <citation type="journal article" date="2019" name="Sci. Rep.">
        <title>Orb-weaving spider Araneus ventricosus genome elucidates the spidroin gene catalogue.</title>
        <authorList>
            <person name="Kono N."/>
            <person name="Nakamura H."/>
            <person name="Ohtoshi R."/>
            <person name="Moran D.A.P."/>
            <person name="Shinohara A."/>
            <person name="Yoshida Y."/>
            <person name="Fujiwara M."/>
            <person name="Mori M."/>
            <person name="Tomita M."/>
            <person name="Arakawa K."/>
        </authorList>
    </citation>
    <scope>NUCLEOTIDE SEQUENCE [LARGE SCALE GENOMIC DNA]</scope>
</reference>
<evidence type="ECO:0000313" key="4">
    <source>
        <dbReference type="EMBL" id="GBM00612.1"/>
    </source>
</evidence>
<feature type="non-terminal residue" evidence="1">
    <location>
        <position position="1"/>
    </location>
</feature>
<evidence type="ECO:0000313" key="1">
    <source>
        <dbReference type="EMBL" id="GBL94225.1"/>
    </source>
</evidence>
<comment type="caution">
    <text evidence="1">The sequence shown here is derived from an EMBL/GenBank/DDBJ whole genome shotgun (WGS) entry which is preliminary data.</text>
</comment>
<dbReference type="Proteomes" id="UP000499080">
    <property type="component" value="Unassembled WGS sequence"/>
</dbReference>
<gene>
    <name evidence="2" type="ORF">AVEN_127403_1</name>
    <name evidence="1" type="ORF">AVEN_198114_1</name>
    <name evidence="3" type="ORF">AVEN_211259_1</name>
    <name evidence="4" type="ORF">AVEN_61471_1</name>
</gene>
<keyword evidence="5" id="KW-1185">Reference proteome</keyword>
<dbReference type="EMBL" id="BGPR01162060">
    <property type="protein sequence ID" value="GBL99543.1"/>
    <property type="molecule type" value="Genomic_DNA"/>
</dbReference>
<organism evidence="1 5">
    <name type="scientific">Araneus ventricosus</name>
    <name type="common">Orbweaver spider</name>
    <name type="synonym">Epeira ventricosa</name>
    <dbReference type="NCBI Taxonomy" id="182803"/>
    <lineage>
        <taxon>Eukaryota</taxon>
        <taxon>Metazoa</taxon>
        <taxon>Ecdysozoa</taxon>
        <taxon>Arthropoda</taxon>
        <taxon>Chelicerata</taxon>
        <taxon>Arachnida</taxon>
        <taxon>Araneae</taxon>
        <taxon>Araneomorphae</taxon>
        <taxon>Entelegynae</taxon>
        <taxon>Araneoidea</taxon>
        <taxon>Araneidae</taxon>
        <taxon>Araneus</taxon>
    </lineage>
</organism>